<organism evidence="7 8">
    <name type="scientific">Aspergillus caelatus</name>
    <dbReference type="NCBI Taxonomy" id="61420"/>
    <lineage>
        <taxon>Eukaryota</taxon>
        <taxon>Fungi</taxon>
        <taxon>Dikarya</taxon>
        <taxon>Ascomycota</taxon>
        <taxon>Pezizomycotina</taxon>
        <taxon>Eurotiomycetes</taxon>
        <taxon>Eurotiomycetidae</taxon>
        <taxon>Eurotiales</taxon>
        <taxon>Aspergillaceae</taxon>
        <taxon>Aspergillus</taxon>
        <taxon>Aspergillus subgen. Circumdati</taxon>
    </lineage>
</organism>
<evidence type="ECO:0000256" key="1">
    <source>
        <dbReference type="ARBA" id="ARBA00005466"/>
    </source>
</evidence>
<evidence type="ECO:0000313" key="7">
    <source>
        <dbReference type="EMBL" id="KAE8366225.1"/>
    </source>
</evidence>
<evidence type="ECO:0000256" key="2">
    <source>
        <dbReference type="ARBA" id="ARBA00022630"/>
    </source>
</evidence>
<keyword evidence="2" id="KW-0285">Flavoprotein</keyword>
<dbReference type="EMBL" id="ML737616">
    <property type="protein sequence ID" value="KAE8366225.1"/>
    <property type="molecule type" value="Genomic_DNA"/>
</dbReference>
<feature type="chain" id="PRO_5025036708" description="FAD-binding PCMH-type domain-containing protein" evidence="5">
    <location>
        <begin position="27"/>
        <end position="492"/>
    </location>
</feature>
<dbReference type="Pfam" id="PF01565">
    <property type="entry name" value="FAD_binding_4"/>
    <property type="match status" value="1"/>
</dbReference>
<dbReference type="PROSITE" id="PS51387">
    <property type="entry name" value="FAD_PCMH"/>
    <property type="match status" value="1"/>
</dbReference>
<evidence type="ECO:0000259" key="6">
    <source>
        <dbReference type="PROSITE" id="PS51387"/>
    </source>
</evidence>
<dbReference type="PANTHER" id="PTHR42973:SF13">
    <property type="entry name" value="FAD-BINDING PCMH-TYPE DOMAIN-CONTAINING PROTEIN"/>
    <property type="match status" value="1"/>
</dbReference>
<evidence type="ECO:0000256" key="3">
    <source>
        <dbReference type="ARBA" id="ARBA00022827"/>
    </source>
</evidence>
<reference evidence="7 8" key="1">
    <citation type="submission" date="2019-04" db="EMBL/GenBank/DDBJ databases">
        <title>Friends and foes A comparative genomics studyof 23 Aspergillus species from section Flavi.</title>
        <authorList>
            <consortium name="DOE Joint Genome Institute"/>
            <person name="Kjaerbolling I."/>
            <person name="Vesth T."/>
            <person name="Frisvad J.C."/>
            <person name="Nybo J.L."/>
            <person name="Theobald S."/>
            <person name="Kildgaard S."/>
            <person name="Isbrandt T."/>
            <person name="Kuo A."/>
            <person name="Sato A."/>
            <person name="Lyhne E.K."/>
            <person name="Kogle M.E."/>
            <person name="Wiebenga A."/>
            <person name="Kun R.S."/>
            <person name="Lubbers R.J."/>
            <person name="Makela M.R."/>
            <person name="Barry K."/>
            <person name="Chovatia M."/>
            <person name="Clum A."/>
            <person name="Daum C."/>
            <person name="Haridas S."/>
            <person name="He G."/>
            <person name="LaButti K."/>
            <person name="Lipzen A."/>
            <person name="Mondo S."/>
            <person name="Riley R."/>
            <person name="Salamov A."/>
            <person name="Simmons B.A."/>
            <person name="Magnuson J.K."/>
            <person name="Henrissat B."/>
            <person name="Mortensen U.H."/>
            <person name="Larsen T.O."/>
            <person name="Devries R.P."/>
            <person name="Grigoriev I.V."/>
            <person name="Machida M."/>
            <person name="Baker S.E."/>
            <person name="Andersen M.R."/>
        </authorList>
    </citation>
    <scope>NUCLEOTIDE SEQUENCE [LARGE SCALE GENOMIC DNA]</scope>
    <source>
        <strain evidence="7 8">CBS 763.97</strain>
    </source>
</reference>
<dbReference type="RefSeq" id="XP_031929306.1">
    <property type="nucleotide sequence ID" value="XM_032075481.1"/>
</dbReference>
<evidence type="ECO:0000256" key="4">
    <source>
        <dbReference type="ARBA" id="ARBA00023002"/>
    </source>
</evidence>
<dbReference type="PANTHER" id="PTHR42973">
    <property type="entry name" value="BINDING OXIDOREDUCTASE, PUTATIVE (AFU_ORTHOLOGUE AFUA_1G17690)-RELATED"/>
    <property type="match status" value="1"/>
</dbReference>
<dbReference type="AlphaFoldDB" id="A0A5N7A920"/>
<feature type="domain" description="FAD-binding PCMH-type" evidence="6">
    <location>
        <begin position="68"/>
        <end position="239"/>
    </location>
</feature>
<dbReference type="Gene3D" id="3.30.465.10">
    <property type="match status" value="1"/>
</dbReference>
<sequence>MAGITPAFITAFLAVGSAMALGAALANQGNTSVVPECVQACSHLAHIFGPDAYSLGNANVTLWDAKQQGTHSACWVQPSSTEDVSTILSVIIDTSCRFAVKGGGHARDPDDSVSAGGVTIDMQKMRTVEVAPDQKTAKVGSGHVLLSLYEGLEKYNLTTLGGRVADVGLGGYVLGGGFSHLSPKYGLAMDNVFEYELVLPNATVAIVNQETHPDLYFALRGGMNNFGIITHFTMRAVKQGHLLGGVRAYTADKRDAILEQAYELTTSWKNDTNMAFFYSYGYDQERDDFTLTVSQEYYLPVLSPAPFKQLNRIPFEHSTVRLDRTSRFSIESASATPPGGRNLFATVTYSPSADLDRQIQDIMAQEIQSLEKAPGFYPNLVIQPLYEAAIRSGKERGGNAAVALLTVLWKNAEDDERMNAFAQEWVERSTATTKDAGKHHPWLYVNYASKAQDPFLSYGEANLQKLRRIQKEVDPQGVFTSDGLCRGYFKLQ</sequence>
<keyword evidence="4" id="KW-0560">Oxidoreductase</keyword>
<evidence type="ECO:0000313" key="8">
    <source>
        <dbReference type="Proteomes" id="UP000326268"/>
    </source>
</evidence>
<dbReference type="InterPro" id="IPR016166">
    <property type="entry name" value="FAD-bd_PCMH"/>
</dbReference>
<dbReference type="Proteomes" id="UP000326268">
    <property type="component" value="Unassembled WGS sequence"/>
</dbReference>
<dbReference type="InterPro" id="IPR050416">
    <property type="entry name" value="FAD-linked_Oxidoreductase"/>
</dbReference>
<keyword evidence="3" id="KW-0274">FAD</keyword>
<accession>A0A5N7A920</accession>
<feature type="signal peptide" evidence="5">
    <location>
        <begin position="1"/>
        <end position="26"/>
    </location>
</feature>
<gene>
    <name evidence="7" type="ORF">BDV27DRAFT_171010</name>
</gene>
<dbReference type="InterPro" id="IPR016169">
    <property type="entry name" value="FAD-bd_PCMH_sub2"/>
</dbReference>
<dbReference type="InterPro" id="IPR006094">
    <property type="entry name" value="Oxid_FAD_bind_N"/>
</dbReference>
<proteinExistence type="inferred from homology"/>
<keyword evidence="8" id="KW-1185">Reference proteome</keyword>
<dbReference type="GeneID" id="43659927"/>
<dbReference type="GO" id="GO:0016491">
    <property type="term" value="F:oxidoreductase activity"/>
    <property type="evidence" value="ECO:0007669"/>
    <property type="project" value="UniProtKB-KW"/>
</dbReference>
<protein>
    <recommendedName>
        <fullName evidence="6">FAD-binding PCMH-type domain-containing protein</fullName>
    </recommendedName>
</protein>
<dbReference type="SUPFAM" id="SSF56176">
    <property type="entry name" value="FAD-binding/transporter-associated domain-like"/>
    <property type="match status" value="1"/>
</dbReference>
<name>A0A5N7A920_9EURO</name>
<dbReference type="InterPro" id="IPR036318">
    <property type="entry name" value="FAD-bd_PCMH-like_sf"/>
</dbReference>
<comment type="similarity">
    <text evidence="1">Belongs to the oxygen-dependent FAD-linked oxidoreductase family.</text>
</comment>
<keyword evidence="5" id="KW-0732">Signal</keyword>
<evidence type="ECO:0000256" key="5">
    <source>
        <dbReference type="SAM" id="SignalP"/>
    </source>
</evidence>
<dbReference type="GO" id="GO:0071949">
    <property type="term" value="F:FAD binding"/>
    <property type="evidence" value="ECO:0007669"/>
    <property type="project" value="InterPro"/>
</dbReference>
<dbReference type="OrthoDB" id="2151789at2759"/>